<dbReference type="SMART" id="SM00490">
    <property type="entry name" value="HELICc"/>
    <property type="match status" value="1"/>
</dbReference>
<evidence type="ECO:0000256" key="6">
    <source>
        <dbReference type="ARBA" id="ARBA00022840"/>
    </source>
</evidence>
<feature type="compositionally biased region" description="Basic and acidic residues" evidence="9">
    <location>
        <begin position="143"/>
        <end position="166"/>
    </location>
</feature>
<dbReference type="SMART" id="SM00487">
    <property type="entry name" value="DEXDc"/>
    <property type="match status" value="1"/>
</dbReference>
<dbReference type="PROSITE" id="PS51194">
    <property type="entry name" value="HELICASE_CTER"/>
    <property type="match status" value="1"/>
</dbReference>
<dbReference type="Proteomes" id="UP000186594">
    <property type="component" value="Unassembled WGS sequence"/>
</dbReference>
<feature type="compositionally biased region" description="Basic and acidic residues" evidence="9">
    <location>
        <begin position="236"/>
        <end position="249"/>
    </location>
</feature>
<evidence type="ECO:0000313" key="13">
    <source>
        <dbReference type="EMBL" id="OLL25813.1"/>
    </source>
</evidence>
<evidence type="ECO:0000256" key="2">
    <source>
        <dbReference type="ARBA" id="ARBA00012552"/>
    </source>
</evidence>
<keyword evidence="3" id="KW-0547">Nucleotide-binding</keyword>
<dbReference type="PROSITE" id="PS51192">
    <property type="entry name" value="HELICASE_ATP_BIND_1"/>
    <property type="match status" value="1"/>
</dbReference>
<feature type="compositionally biased region" description="Basic and acidic residues" evidence="9">
    <location>
        <begin position="22"/>
        <end position="126"/>
    </location>
</feature>
<protein>
    <recommendedName>
        <fullName evidence="2">RNA helicase</fullName>
        <ecNumber evidence="2">3.6.4.13</ecNumber>
    </recommendedName>
</protein>
<sequence length="1046" mass="116766">MVRYRSRSRSPESVSKRHKSYRHDDDRRRDRDRERVSDRDRRSRDERDKDRPPQERTDRDHGRYRDHRRDVRRDDRWDGRRSRGRDSSPRDDRARDRGGRSTSREREKHPSPRERHVESKTRDRTPSRVANGSSPKPAANDEEEKKRQRREKLEAWKKKKAEEEAKSGAVTEIPASKSMTAAAGKTEPSAASMSECKADQITVRASVPLDLSAGPVSLLKIAKKPSSKIFGSDKSLGLDDEKESTRKLELLPPPTSEEIQIDEAMPNNHEHSTSNGIVKHIEEDEDPLDAYMVGMEEAVKAQDEEIATSDTVFQPRVVLGENEDEPSEPSDDEDILEKAAKKAQKKKEVLSVDHSQMKYEPFRKDFYVEPADLTQLTEEEVDNMRMELDGIKVRGLNCPKPVAKWSQCGLPVSILNVIKSMNYEKPTSIQAQSLPAIMSGRDIIGVAKTGSGKTIAFLLPMFRHLKDQKPLQPTDGPIALIMTPTRELATQTFQECKPFLKILGLRAVCAYGGAPIKDQIADFKRGAEIVVCTPGRMIDILAANSGRVTNLRRVTYIVLDEADRMFDLGFEPQVMRIVNNVRPDRQTVLFSATFPKAMEALARKILRKPVEIVVGARSVVAPEIKQIVEVQAEENKFTRLLELLGLLYAEDEDVRALIFVDRQESADNLLRDLMRRGYPCMSIHGAKDQADRDSVIEDFKAGVVPILIATSVAARGLDVKQLKLVVNFDCPNHMEDYVHRVGRTGRAGNTGTAVTFLTPDQERYAVDIAKALKMSLTAVPPEINAMAERFLEKVKSGQEKASGSGFGGKGLDRLDKEREAVLKMQRRAYGEDEDEDGGGEIDDSIFDAAVTKSSKSGGVIEPSGEEEHDATASFMKSVIITKKAKDTSITSKDSRASALEKARAAMANINTRLKGGKTIVEPARPDAGEYQAVIEINDFPRLFPLSYAKLINAEKARWAVTNRTNISKALEYFLNPILICLGTYVPPGKPIPLNESKLYILVEGDTELAVSRAITELKRLMAEGITASAESDSRTSGIPTGRYSVL</sequence>
<evidence type="ECO:0000256" key="3">
    <source>
        <dbReference type="ARBA" id="ARBA00022741"/>
    </source>
</evidence>
<dbReference type="InterPro" id="IPR001650">
    <property type="entry name" value="Helicase_C-like"/>
</dbReference>
<feature type="domain" description="Helicase C-terminal" evidence="11">
    <location>
        <begin position="642"/>
        <end position="787"/>
    </location>
</feature>
<comment type="caution">
    <text evidence="13">The sequence shown here is derived from an EMBL/GenBank/DDBJ whole genome shotgun (WGS) entry which is preliminary data.</text>
</comment>
<dbReference type="GO" id="GO:0003724">
    <property type="term" value="F:RNA helicase activity"/>
    <property type="evidence" value="ECO:0007669"/>
    <property type="project" value="UniProtKB-EC"/>
</dbReference>
<evidence type="ECO:0000256" key="9">
    <source>
        <dbReference type="SAM" id="MobiDB-lite"/>
    </source>
</evidence>
<evidence type="ECO:0000256" key="8">
    <source>
        <dbReference type="PROSITE-ProRule" id="PRU00552"/>
    </source>
</evidence>
<comment type="subcellular location">
    <subcellularLocation>
        <location evidence="1">Nucleus</location>
    </subcellularLocation>
</comment>
<name>A0A1U7LTA1_NEOID</name>
<dbReference type="FunFam" id="3.40.50.300:FF:000079">
    <property type="entry name" value="probable ATP-dependent RNA helicase DDX17"/>
    <property type="match status" value="1"/>
</dbReference>
<evidence type="ECO:0000259" key="11">
    <source>
        <dbReference type="PROSITE" id="PS51194"/>
    </source>
</evidence>
<evidence type="ECO:0000259" key="10">
    <source>
        <dbReference type="PROSITE" id="PS51192"/>
    </source>
</evidence>
<dbReference type="GO" id="GO:0003676">
    <property type="term" value="F:nucleic acid binding"/>
    <property type="evidence" value="ECO:0007669"/>
    <property type="project" value="InterPro"/>
</dbReference>
<keyword evidence="6" id="KW-0067">ATP-binding</keyword>
<evidence type="ECO:0000313" key="14">
    <source>
        <dbReference type="Proteomes" id="UP000186594"/>
    </source>
</evidence>
<dbReference type="InterPro" id="IPR014014">
    <property type="entry name" value="RNA_helicase_DEAD_Q_motif"/>
</dbReference>
<dbReference type="Gene3D" id="3.40.50.300">
    <property type="entry name" value="P-loop containing nucleotide triphosphate hydrolases"/>
    <property type="match status" value="2"/>
</dbReference>
<feature type="short sequence motif" description="Q motif" evidence="8">
    <location>
        <begin position="403"/>
        <end position="431"/>
    </location>
</feature>
<dbReference type="GO" id="GO:1903241">
    <property type="term" value="P:U2-type prespliceosome assembly"/>
    <property type="evidence" value="ECO:0007669"/>
    <property type="project" value="EnsemblFungi"/>
</dbReference>
<keyword evidence="7" id="KW-0539">Nucleus</keyword>
<dbReference type="OrthoDB" id="196131at2759"/>
<gene>
    <name evidence="13" type="ORF">NEOLI_000535</name>
</gene>
<dbReference type="PROSITE" id="PS51195">
    <property type="entry name" value="Q_MOTIF"/>
    <property type="match status" value="1"/>
</dbReference>
<dbReference type="GO" id="GO:0005524">
    <property type="term" value="F:ATP binding"/>
    <property type="evidence" value="ECO:0007669"/>
    <property type="project" value="UniProtKB-KW"/>
</dbReference>
<dbReference type="InterPro" id="IPR027417">
    <property type="entry name" value="P-loop_NTPase"/>
</dbReference>
<feature type="region of interest" description="Disordered" evidence="9">
    <location>
        <begin position="229"/>
        <end position="273"/>
    </location>
</feature>
<evidence type="ECO:0000256" key="7">
    <source>
        <dbReference type="ARBA" id="ARBA00023242"/>
    </source>
</evidence>
<proteinExistence type="predicted"/>
<feature type="domain" description="DEAD-box RNA helicase Q" evidence="12">
    <location>
        <begin position="403"/>
        <end position="431"/>
    </location>
</feature>
<feature type="region of interest" description="Disordered" evidence="9">
    <location>
        <begin position="1"/>
        <end position="192"/>
    </location>
</feature>
<accession>A0A1U7LTA1</accession>
<evidence type="ECO:0000256" key="5">
    <source>
        <dbReference type="ARBA" id="ARBA00022806"/>
    </source>
</evidence>
<dbReference type="Pfam" id="PF00271">
    <property type="entry name" value="Helicase_C"/>
    <property type="match status" value="1"/>
</dbReference>
<reference evidence="13 14" key="1">
    <citation type="submission" date="2016-04" db="EMBL/GenBank/DDBJ databases">
        <title>Evolutionary innovation and constraint leading to complex multicellularity in the Ascomycota.</title>
        <authorList>
            <person name="Cisse O."/>
            <person name="Nguyen A."/>
            <person name="Hewitt D.A."/>
            <person name="Jedd G."/>
            <person name="Stajich J.E."/>
        </authorList>
    </citation>
    <scope>NUCLEOTIDE SEQUENCE [LARGE SCALE GENOMIC DNA]</scope>
    <source>
        <strain evidence="13 14">DAH-3</strain>
    </source>
</reference>
<keyword evidence="4" id="KW-0378">Hydrolase</keyword>
<dbReference type="CDD" id="cd18787">
    <property type="entry name" value="SF2_C_DEAD"/>
    <property type="match status" value="1"/>
</dbReference>
<keyword evidence="5 13" id="KW-0347">Helicase</keyword>
<dbReference type="InterPro" id="IPR014001">
    <property type="entry name" value="Helicase_ATP-bd"/>
</dbReference>
<dbReference type="GO" id="GO:1990447">
    <property type="term" value="F:U2 snRNP binding"/>
    <property type="evidence" value="ECO:0007669"/>
    <property type="project" value="EnsemblFungi"/>
</dbReference>
<dbReference type="Pfam" id="PF00270">
    <property type="entry name" value="DEAD"/>
    <property type="match status" value="1"/>
</dbReference>
<dbReference type="AlphaFoldDB" id="A0A1U7LTA1"/>
<keyword evidence="14" id="KW-1185">Reference proteome</keyword>
<dbReference type="EC" id="3.6.4.13" evidence="2"/>
<dbReference type="GO" id="GO:1990446">
    <property type="term" value="F:U1 snRNP binding"/>
    <property type="evidence" value="ECO:0007669"/>
    <property type="project" value="EnsemblFungi"/>
</dbReference>
<dbReference type="InterPro" id="IPR000629">
    <property type="entry name" value="RNA-helicase_DEAD-box_CS"/>
</dbReference>
<dbReference type="OMA" id="QLPMKKW"/>
<evidence type="ECO:0000256" key="1">
    <source>
        <dbReference type="ARBA" id="ARBA00004123"/>
    </source>
</evidence>
<dbReference type="SUPFAM" id="SSF52540">
    <property type="entry name" value="P-loop containing nucleoside triphosphate hydrolases"/>
    <property type="match status" value="2"/>
</dbReference>
<organism evidence="13 14">
    <name type="scientific">Neolecta irregularis (strain DAH-3)</name>
    <dbReference type="NCBI Taxonomy" id="1198029"/>
    <lineage>
        <taxon>Eukaryota</taxon>
        <taxon>Fungi</taxon>
        <taxon>Dikarya</taxon>
        <taxon>Ascomycota</taxon>
        <taxon>Taphrinomycotina</taxon>
        <taxon>Neolectales</taxon>
        <taxon>Neolectaceae</taxon>
        <taxon>Neolecta</taxon>
    </lineage>
</organism>
<evidence type="ECO:0000259" key="12">
    <source>
        <dbReference type="PROSITE" id="PS51195"/>
    </source>
</evidence>
<dbReference type="GO" id="GO:0016887">
    <property type="term" value="F:ATP hydrolysis activity"/>
    <property type="evidence" value="ECO:0007669"/>
    <property type="project" value="EnsemblFungi"/>
</dbReference>
<dbReference type="PANTHER" id="PTHR47958">
    <property type="entry name" value="ATP-DEPENDENT RNA HELICASE DBP3"/>
    <property type="match status" value="1"/>
</dbReference>
<dbReference type="PROSITE" id="PS00039">
    <property type="entry name" value="DEAD_ATP_HELICASE"/>
    <property type="match status" value="1"/>
</dbReference>
<dbReference type="CDD" id="cd17953">
    <property type="entry name" value="DEADc_DDX46"/>
    <property type="match status" value="1"/>
</dbReference>
<feature type="domain" description="Helicase ATP-binding" evidence="10">
    <location>
        <begin position="434"/>
        <end position="612"/>
    </location>
</feature>
<evidence type="ECO:0000256" key="4">
    <source>
        <dbReference type="ARBA" id="ARBA00022801"/>
    </source>
</evidence>
<dbReference type="GO" id="GO:0071004">
    <property type="term" value="C:U2-type prespliceosome"/>
    <property type="evidence" value="ECO:0007669"/>
    <property type="project" value="EnsemblFungi"/>
</dbReference>
<dbReference type="STRING" id="1198029.A0A1U7LTA1"/>
<dbReference type="EMBL" id="LXFE01000309">
    <property type="protein sequence ID" value="OLL25813.1"/>
    <property type="molecule type" value="Genomic_DNA"/>
</dbReference>
<dbReference type="InterPro" id="IPR011545">
    <property type="entry name" value="DEAD/DEAH_box_helicase_dom"/>
</dbReference>